<dbReference type="OrthoDB" id="9782395at2"/>
<protein>
    <recommendedName>
        <fullName evidence="2">DUF218 domain-containing protein</fullName>
    </recommendedName>
</protein>
<geneLocation type="plasmid" evidence="3 4">
    <name>pILYOP01</name>
</geneLocation>
<organism evidence="3 4">
    <name type="scientific">Ilyobacter polytropus (strain ATCC 51220 / DSM 2926 / LMG 16218 / CuHBu1)</name>
    <dbReference type="NCBI Taxonomy" id="572544"/>
    <lineage>
        <taxon>Bacteria</taxon>
        <taxon>Fusobacteriati</taxon>
        <taxon>Fusobacteriota</taxon>
        <taxon>Fusobacteriia</taxon>
        <taxon>Fusobacteriales</taxon>
        <taxon>Fusobacteriaceae</taxon>
        <taxon>Ilyobacter</taxon>
    </lineage>
</organism>
<evidence type="ECO:0000256" key="1">
    <source>
        <dbReference type="SAM" id="Phobius"/>
    </source>
</evidence>
<dbReference type="Proteomes" id="UP000006875">
    <property type="component" value="Plasmid pILYOP01"/>
</dbReference>
<accession>E3HCC2</accession>
<dbReference type="AlphaFoldDB" id="E3HCC2"/>
<dbReference type="PANTHER" id="PTHR30336">
    <property type="entry name" value="INNER MEMBRANE PROTEIN, PROBABLE PERMEASE"/>
    <property type="match status" value="1"/>
</dbReference>
<dbReference type="GO" id="GO:0005886">
    <property type="term" value="C:plasma membrane"/>
    <property type="evidence" value="ECO:0007669"/>
    <property type="project" value="TreeGrafter"/>
</dbReference>
<dbReference type="CDD" id="cd06259">
    <property type="entry name" value="YdcF-like"/>
    <property type="match status" value="1"/>
</dbReference>
<keyword evidence="1" id="KW-0472">Membrane</keyword>
<keyword evidence="1" id="KW-0812">Transmembrane</keyword>
<dbReference type="GO" id="GO:0000270">
    <property type="term" value="P:peptidoglycan metabolic process"/>
    <property type="evidence" value="ECO:0007669"/>
    <property type="project" value="TreeGrafter"/>
</dbReference>
<evidence type="ECO:0000259" key="2">
    <source>
        <dbReference type="Pfam" id="PF02698"/>
    </source>
</evidence>
<proteinExistence type="predicted"/>
<dbReference type="InterPro" id="IPR014729">
    <property type="entry name" value="Rossmann-like_a/b/a_fold"/>
</dbReference>
<gene>
    <name evidence="3" type="ordered locus">Ilyop_2625</name>
</gene>
<dbReference type="InterPro" id="IPR051599">
    <property type="entry name" value="Cell_Envelope_Assoc"/>
</dbReference>
<keyword evidence="4" id="KW-1185">Reference proteome</keyword>
<dbReference type="EMBL" id="CP002282">
    <property type="protein sequence ID" value="ADO84382.1"/>
    <property type="molecule type" value="Genomic_DNA"/>
</dbReference>
<keyword evidence="1" id="KW-1133">Transmembrane helix</keyword>
<dbReference type="Gene3D" id="3.40.50.620">
    <property type="entry name" value="HUPs"/>
    <property type="match status" value="1"/>
</dbReference>
<sequence length="252" mass="28359">MFILGKIIGQLVISPAIFIALFIFLGIFSNRYNLKKIKRVSILLGIILYIITIRPTVDLTAKLVENRVQPAAAEEIEKGEAYVVLGGGIIEKTPVGNIPSETASVRLMNTAILYNSHPKTIYITGGKVTNQQVSESSVYKKILIGLNIPDSDILTEERSRTTMENARYTSELLKKSNIKNIVLVTSASHMTRSKMTFEKQGFNVVPAPCGYIQNYKNYNMLDFIPRSDNLSYFMRLIWEFAGIVYYGIRGYL</sequence>
<keyword evidence="3" id="KW-0614">Plasmid</keyword>
<name>E3HCC2_ILYPC</name>
<dbReference type="PANTHER" id="PTHR30336:SF4">
    <property type="entry name" value="ENVELOPE BIOGENESIS FACTOR ELYC"/>
    <property type="match status" value="1"/>
</dbReference>
<feature type="transmembrane region" description="Helical" evidence="1">
    <location>
        <begin position="6"/>
        <end position="28"/>
    </location>
</feature>
<evidence type="ECO:0000313" key="4">
    <source>
        <dbReference type="Proteomes" id="UP000006875"/>
    </source>
</evidence>
<dbReference type="HOGENOM" id="CLU_053514_1_1_0"/>
<feature type="domain" description="DUF218" evidence="2">
    <location>
        <begin position="81"/>
        <end position="242"/>
    </location>
</feature>
<dbReference type="Pfam" id="PF02698">
    <property type="entry name" value="DUF218"/>
    <property type="match status" value="1"/>
</dbReference>
<dbReference type="KEGG" id="ipo:Ilyop_2625"/>
<reference evidence="3 4" key="1">
    <citation type="journal article" date="2010" name="Stand. Genomic Sci.">
        <title>Complete genome sequence of Ilyobacter polytropus type strain (CuHbu1).</title>
        <authorList>
            <person name="Sikorski J."/>
            <person name="Chertkov O."/>
            <person name="Lapidus A."/>
            <person name="Nolan M."/>
            <person name="Lucas S."/>
            <person name="Del Rio T.G."/>
            <person name="Tice H."/>
            <person name="Cheng J.F."/>
            <person name="Tapia R."/>
            <person name="Han C."/>
            <person name="Goodwin L."/>
            <person name="Pitluck S."/>
            <person name="Liolios K."/>
            <person name="Ivanova N."/>
            <person name="Mavromatis K."/>
            <person name="Mikhailova N."/>
            <person name="Pati A."/>
            <person name="Chen A."/>
            <person name="Palaniappan K."/>
            <person name="Land M."/>
            <person name="Hauser L."/>
            <person name="Chang Y.J."/>
            <person name="Jeffries C.D."/>
            <person name="Brambilla E."/>
            <person name="Yasawong M."/>
            <person name="Rohde M."/>
            <person name="Pukall R."/>
            <person name="Spring S."/>
            <person name="Goker M."/>
            <person name="Woyke T."/>
            <person name="Bristow J."/>
            <person name="Eisen J.A."/>
            <person name="Markowitz V."/>
            <person name="Hugenholtz P."/>
            <person name="Kyrpides N.C."/>
            <person name="Klenk H.P."/>
        </authorList>
    </citation>
    <scope>NUCLEOTIDE SEQUENCE [LARGE SCALE GENOMIC DNA]</scope>
    <source>
        <strain evidence="4">ATCC 51220 / DSM 2926 / LMG 16218 / CuHBu1</strain>
        <plasmid evidence="4">pILYOP01</plasmid>
    </source>
</reference>
<feature type="transmembrane region" description="Helical" evidence="1">
    <location>
        <begin position="40"/>
        <end position="57"/>
    </location>
</feature>
<evidence type="ECO:0000313" key="3">
    <source>
        <dbReference type="EMBL" id="ADO84382.1"/>
    </source>
</evidence>
<dbReference type="GO" id="GO:0043164">
    <property type="term" value="P:Gram-negative-bacterium-type cell wall biogenesis"/>
    <property type="evidence" value="ECO:0007669"/>
    <property type="project" value="TreeGrafter"/>
</dbReference>
<dbReference type="InterPro" id="IPR003848">
    <property type="entry name" value="DUF218"/>
</dbReference>
<dbReference type="RefSeq" id="WP_013389040.1">
    <property type="nucleotide sequence ID" value="NC_014633.1"/>
</dbReference>